<name>K5W188_AGABU</name>
<feature type="compositionally biased region" description="Low complexity" evidence="2">
    <location>
        <begin position="696"/>
        <end position="721"/>
    </location>
</feature>
<feature type="compositionally biased region" description="Polar residues" evidence="2">
    <location>
        <begin position="184"/>
        <end position="194"/>
    </location>
</feature>
<gene>
    <name evidence="4" type="ORF">AGABI1DRAFT_126620</name>
</gene>
<proteinExistence type="predicted"/>
<feature type="region of interest" description="Disordered" evidence="2">
    <location>
        <begin position="267"/>
        <end position="306"/>
    </location>
</feature>
<feature type="region of interest" description="Disordered" evidence="2">
    <location>
        <begin position="144"/>
        <end position="250"/>
    </location>
</feature>
<feature type="compositionally biased region" description="Low complexity" evidence="2">
    <location>
        <begin position="529"/>
        <end position="538"/>
    </location>
</feature>
<evidence type="ECO:0000256" key="2">
    <source>
        <dbReference type="SAM" id="MobiDB-lite"/>
    </source>
</evidence>
<evidence type="ECO:0000256" key="1">
    <source>
        <dbReference type="SAM" id="Coils"/>
    </source>
</evidence>
<dbReference type="OMA" id="HAQFTIR"/>
<feature type="coiled-coil region" evidence="1">
    <location>
        <begin position="951"/>
        <end position="1019"/>
    </location>
</feature>
<organism evidence="4 5">
    <name type="scientific">Agaricus bisporus var. burnettii (strain JB137-S8 / ATCC MYA-4627 / FGSC 10392)</name>
    <name type="common">White button mushroom</name>
    <dbReference type="NCBI Taxonomy" id="597362"/>
    <lineage>
        <taxon>Eukaryota</taxon>
        <taxon>Fungi</taxon>
        <taxon>Dikarya</taxon>
        <taxon>Basidiomycota</taxon>
        <taxon>Agaricomycotina</taxon>
        <taxon>Agaricomycetes</taxon>
        <taxon>Agaricomycetidae</taxon>
        <taxon>Agaricales</taxon>
        <taxon>Agaricineae</taxon>
        <taxon>Agaricaceae</taxon>
        <taxon>Agaricus</taxon>
    </lineage>
</organism>
<feature type="compositionally biased region" description="Polar residues" evidence="2">
    <location>
        <begin position="574"/>
        <end position="593"/>
    </location>
</feature>
<keyword evidence="3" id="KW-1133">Transmembrane helix</keyword>
<sequence>MDNLFAIGFGLGLRYVIDNFANHDIRVTSSLVGLWEGVVTFHFLKKLPRSLDPYIAYATRLFVDFMVTENVTRLILVVVWTGLGMILADIAPAIWYDVGGRRKWRRVRRDLYYMTRSVPRLPPLFPRARVVRFSPPVRPTEISESVSAPSVASPVPKTDVVPPTPVVTHPRVSKRPIPGGLPSSVISETDSEATSALGIRPSTSAAGTSHAQFTIRQRAAPSEDFGSQTPSTSVDGSNVSSEPSSTSTETVSLAVDVDYQEENEIQALRLDKGKGREVEDDSAGTPIRSQIQLPPTPSDSYRPHPHRTSFVPTITGMPSIPDFFESGLGSDWENIRREEAETEQQPQPLPPVEKEVVSPPVQYEPYYPPPSVYEPTPRPETFDRDLWDDVSNAAPPTPFKTTMPPQRPTRPPPPTSIPRSIPVIPQPIKKQKKSQEPVPPPRVPQTPLYGNTWDTEKDQLPPPTPEVLPRTPIHNSDLGMNQGSYTPPPVKSEHQEPVLVNQDAVDPSTSFDDPWNNPSQPPEEEVEGQQDTQQAQDQFTIPPTPQNQIRMPPTPQFTRGLSTPQDRVDVPFTPQLQSTKVSSTPLPKSTTVLPTPRTRPGTVPSTPQTKSGTVPPTPLQKSSTVLPTPQQKPISVPPTPHQKLASVPPTPQQQPAPVPPMPEPQTGARTFTPQQQPAPIPPTPQRQPAPVPPTPQHQTTSIPPTPRTSTTKIPPTSKQKTTPPPATPQRESSPSLPPISQQTSSQIPPAAVQQNTTEAPPTTQDPIAPVPPTPHQQQTQTVYPTPKIWAQTLPPSPRQRNQPIPPTPSQRSKTVPSTPRDLNKPIPPTPLDGLTQKIMEMDGGNTTGDLGDSVNQKTRQSNEGNVGDLVDLGGGETGGSGENGNEAVKVEGEGEDNNGGGSGGGESSPQTPEDDGFVQVDAENNPLSPASSGYSSVAGVPSEIKERNKQAIIIRAQIEEMTKTITRLKEEKLKAEGKEELDPLSEESTLKGEEIHKAEKSLEKLKKRAEKRYQAAVESTNQLSLPKSLDLSHMSATNAITRLEDVLGLYFNSGNRSLTLTIVTPKGGAGKPHKSAITKLFEEYVVNLLIFASMFDLA</sequence>
<dbReference type="Proteomes" id="UP000008493">
    <property type="component" value="Unassembled WGS sequence"/>
</dbReference>
<evidence type="ECO:0000313" key="5">
    <source>
        <dbReference type="Proteomes" id="UP000008493"/>
    </source>
</evidence>
<feature type="compositionally biased region" description="Polar residues" evidence="2">
    <location>
        <begin position="225"/>
        <end position="236"/>
    </location>
</feature>
<feature type="compositionally biased region" description="Pro residues" evidence="2">
    <location>
        <begin position="405"/>
        <end position="416"/>
    </location>
</feature>
<feature type="compositionally biased region" description="Gly residues" evidence="2">
    <location>
        <begin position="897"/>
        <end position="906"/>
    </location>
</feature>
<keyword evidence="3" id="KW-0812">Transmembrane</keyword>
<feature type="transmembrane region" description="Helical" evidence="3">
    <location>
        <begin position="74"/>
        <end position="96"/>
    </location>
</feature>
<dbReference type="RefSeq" id="XP_007328229.1">
    <property type="nucleotide sequence ID" value="XM_007328167.1"/>
</dbReference>
<dbReference type="OrthoDB" id="3231855at2759"/>
<keyword evidence="3" id="KW-0472">Membrane</keyword>
<feature type="compositionally biased region" description="Gly residues" evidence="2">
    <location>
        <begin position="872"/>
        <end position="882"/>
    </location>
</feature>
<keyword evidence="1" id="KW-0175">Coiled coil</keyword>
<evidence type="ECO:0000313" key="4">
    <source>
        <dbReference type="EMBL" id="EKM80559.1"/>
    </source>
</evidence>
<feature type="compositionally biased region" description="Pro residues" evidence="2">
    <location>
        <begin position="676"/>
        <end position="695"/>
    </location>
</feature>
<feature type="compositionally biased region" description="Polar residues" evidence="2">
    <location>
        <begin position="925"/>
        <end position="935"/>
    </location>
</feature>
<reference evidence="5" key="1">
    <citation type="journal article" date="2012" name="Proc. Natl. Acad. Sci. U.S.A.">
        <title>Genome sequence of the button mushroom Agaricus bisporus reveals mechanisms governing adaptation to a humic-rich ecological niche.</title>
        <authorList>
            <person name="Morin E."/>
            <person name="Kohler A."/>
            <person name="Baker A.R."/>
            <person name="Foulongne-Oriol M."/>
            <person name="Lombard V."/>
            <person name="Nagy L.G."/>
            <person name="Ohm R.A."/>
            <person name="Patyshakuliyeva A."/>
            <person name="Brun A."/>
            <person name="Aerts A.L."/>
            <person name="Bailey A.M."/>
            <person name="Billette C."/>
            <person name="Coutinho P.M."/>
            <person name="Deakin G."/>
            <person name="Doddapaneni H."/>
            <person name="Floudas D."/>
            <person name="Grimwood J."/>
            <person name="Hilden K."/>
            <person name="Kuees U."/>
            <person name="LaButti K.M."/>
            <person name="Lapidus A."/>
            <person name="Lindquist E.A."/>
            <person name="Lucas S.M."/>
            <person name="Murat C."/>
            <person name="Riley R.W."/>
            <person name="Salamov A.A."/>
            <person name="Schmutz J."/>
            <person name="Subramanian V."/>
            <person name="Woesten H.A.B."/>
            <person name="Xu J."/>
            <person name="Eastwood D.C."/>
            <person name="Foster G.D."/>
            <person name="Sonnenberg A.S."/>
            <person name="Cullen D."/>
            <person name="de Vries R.P."/>
            <person name="Lundell T."/>
            <person name="Hibbett D.S."/>
            <person name="Henrissat B."/>
            <person name="Burton K.S."/>
            <person name="Kerrigan R.W."/>
            <person name="Challen M.P."/>
            <person name="Grigoriev I.V."/>
            <person name="Martin F."/>
        </authorList>
    </citation>
    <scope>NUCLEOTIDE SEQUENCE [LARGE SCALE GENOMIC DNA]</scope>
    <source>
        <strain evidence="5">JB137-S8 / ATCC MYA-4627 / FGSC 10392</strain>
    </source>
</reference>
<dbReference type="EMBL" id="JH971388">
    <property type="protein sequence ID" value="EKM80559.1"/>
    <property type="molecule type" value="Genomic_DNA"/>
</dbReference>
<feature type="compositionally biased region" description="Polar residues" evidence="2">
    <location>
        <begin position="603"/>
        <end position="633"/>
    </location>
</feature>
<feature type="compositionally biased region" description="Low complexity" evidence="2">
    <location>
        <begin position="417"/>
        <end position="428"/>
    </location>
</feature>
<feature type="compositionally biased region" description="Low complexity" evidence="2">
    <location>
        <begin position="145"/>
        <end position="170"/>
    </location>
</feature>
<feature type="compositionally biased region" description="Low complexity" evidence="2">
    <location>
        <begin position="775"/>
        <end position="786"/>
    </location>
</feature>
<feature type="compositionally biased region" description="Low complexity" evidence="2">
    <location>
        <begin position="237"/>
        <end position="250"/>
    </location>
</feature>
<feature type="compositionally biased region" description="Polar residues" evidence="2">
    <location>
        <begin position="853"/>
        <end position="862"/>
    </location>
</feature>
<dbReference type="InParanoid" id="K5W188"/>
<evidence type="ECO:0000256" key="3">
    <source>
        <dbReference type="SAM" id="Phobius"/>
    </source>
</evidence>
<dbReference type="HOGENOM" id="CLU_283555_0_0_1"/>
<dbReference type="CDD" id="cd22249">
    <property type="entry name" value="UDM1_RNF168_RNF169-like"/>
    <property type="match status" value="1"/>
</dbReference>
<feature type="compositionally biased region" description="Polar residues" evidence="2">
    <location>
        <begin position="731"/>
        <end position="765"/>
    </location>
</feature>
<feature type="region of interest" description="Disordered" evidence="2">
    <location>
        <begin position="337"/>
        <end position="939"/>
    </location>
</feature>
<protein>
    <submittedName>
        <fullName evidence="4">Uncharacterized protein</fullName>
    </submittedName>
</protein>
<feature type="compositionally biased region" description="Pro residues" evidence="2">
    <location>
        <begin position="648"/>
        <end position="663"/>
    </location>
</feature>
<dbReference type="AlphaFoldDB" id="K5W188"/>
<feature type="compositionally biased region" description="Pro residues" evidence="2">
    <location>
        <begin position="366"/>
        <end position="378"/>
    </location>
</feature>
<feature type="compositionally biased region" description="Polar residues" evidence="2">
    <location>
        <begin position="556"/>
        <end position="565"/>
    </location>
</feature>
<accession>K5W188</accession>
<keyword evidence="5" id="KW-1185">Reference proteome</keyword>
<dbReference type="KEGG" id="abp:AGABI1DRAFT126620"/>
<dbReference type="eggNOG" id="ENOG502SRQZ">
    <property type="taxonomic scope" value="Eukaryota"/>
</dbReference>
<dbReference type="GeneID" id="18826548"/>
<feature type="compositionally biased region" description="Polar residues" evidence="2">
    <location>
        <begin position="201"/>
        <end position="215"/>
    </location>
</feature>